<comment type="caution">
    <text evidence="2">The sequence shown here is derived from an EMBL/GenBank/DDBJ whole genome shotgun (WGS) entry which is preliminary data.</text>
</comment>
<keyword evidence="1" id="KW-0812">Transmembrane</keyword>
<dbReference type="RefSeq" id="WP_378243812.1">
    <property type="nucleotide sequence ID" value="NZ_JBHRWK010000063.1"/>
</dbReference>
<feature type="transmembrane region" description="Helical" evidence="1">
    <location>
        <begin position="26"/>
        <end position="49"/>
    </location>
</feature>
<evidence type="ECO:0000313" key="3">
    <source>
        <dbReference type="Proteomes" id="UP001595645"/>
    </source>
</evidence>
<proteinExistence type="predicted"/>
<sequence length="141" mass="14434">MTSPQQPPIWQQHPVAPPKKVPKTSLIFGVAAVALIVSVGGIAVTVALATGGGAEADSDVFSAQPGDCLSADENAKSDSEFSSSAVRVHCSDEAADYTVIAHLRSEVAADCKVVTGHEHGNPVVYDLGPGAARELCLSPKS</sequence>
<keyword evidence="1" id="KW-0472">Membrane</keyword>
<name>A0ABV7P8V1_9PSEU</name>
<protein>
    <recommendedName>
        <fullName evidence="4">DUF4333 domain-containing protein</fullName>
    </recommendedName>
</protein>
<dbReference type="EMBL" id="JBHRWK010000063">
    <property type="protein sequence ID" value="MFC3454364.1"/>
    <property type="molecule type" value="Genomic_DNA"/>
</dbReference>
<gene>
    <name evidence="2" type="ORF">ACFOSH_33435</name>
</gene>
<keyword evidence="1" id="KW-1133">Transmembrane helix</keyword>
<evidence type="ECO:0008006" key="4">
    <source>
        <dbReference type="Google" id="ProtNLM"/>
    </source>
</evidence>
<accession>A0ABV7P8V1</accession>
<organism evidence="2 3">
    <name type="scientific">Amycolatopsis speibonae</name>
    <dbReference type="NCBI Taxonomy" id="1450224"/>
    <lineage>
        <taxon>Bacteria</taxon>
        <taxon>Bacillati</taxon>
        <taxon>Actinomycetota</taxon>
        <taxon>Actinomycetes</taxon>
        <taxon>Pseudonocardiales</taxon>
        <taxon>Pseudonocardiaceae</taxon>
        <taxon>Amycolatopsis</taxon>
    </lineage>
</organism>
<evidence type="ECO:0000313" key="2">
    <source>
        <dbReference type="EMBL" id="MFC3454364.1"/>
    </source>
</evidence>
<dbReference type="Proteomes" id="UP001595645">
    <property type="component" value="Unassembled WGS sequence"/>
</dbReference>
<reference evidence="3" key="1">
    <citation type="journal article" date="2019" name="Int. J. Syst. Evol. Microbiol.">
        <title>The Global Catalogue of Microorganisms (GCM) 10K type strain sequencing project: providing services to taxonomists for standard genome sequencing and annotation.</title>
        <authorList>
            <consortium name="The Broad Institute Genomics Platform"/>
            <consortium name="The Broad Institute Genome Sequencing Center for Infectious Disease"/>
            <person name="Wu L."/>
            <person name="Ma J."/>
        </authorList>
    </citation>
    <scope>NUCLEOTIDE SEQUENCE [LARGE SCALE GENOMIC DNA]</scope>
    <source>
        <strain evidence="3">CGMCC 4.7676</strain>
    </source>
</reference>
<keyword evidence="3" id="KW-1185">Reference proteome</keyword>
<evidence type="ECO:0000256" key="1">
    <source>
        <dbReference type="SAM" id="Phobius"/>
    </source>
</evidence>